<dbReference type="InterPro" id="IPR007372">
    <property type="entry name" value="Lipid/polyisoprenoid-bd_YceI"/>
</dbReference>
<organism evidence="2 3">
    <name type="scientific">Flavobacterium ardleyense</name>
    <dbReference type="NCBI Taxonomy" id="2038737"/>
    <lineage>
        <taxon>Bacteria</taxon>
        <taxon>Pseudomonadati</taxon>
        <taxon>Bacteroidota</taxon>
        <taxon>Flavobacteriia</taxon>
        <taxon>Flavobacteriales</taxon>
        <taxon>Flavobacteriaceae</taxon>
        <taxon>Flavobacterium</taxon>
    </lineage>
</organism>
<dbReference type="Gene3D" id="2.40.128.110">
    <property type="entry name" value="Lipid/polyisoprenoid-binding, YceI-like"/>
    <property type="match status" value="1"/>
</dbReference>
<proteinExistence type="predicted"/>
<accession>A0ABW5ZAH2</accession>
<gene>
    <name evidence="2" type="ORF">ACFSX9_12265</name>
</gene>
<name>A0ABW5ZAH2_9FLAO</name>
<evidence type="ECO:0000313" key="2">
    <source>
        <dbReference type="EMBL" id="MFD2909505.1"/>
    </source>
</evidence>
<keyword evidence="3" id="KW-1185">Reference proteome</keyword>
<dbReference type="RefSeq" id="WP_379808078.1">
    <property type="nucleotide sequence ID" value="NZ_JBHUOL010000018.1"/>
</dbReference>
<sequence length="203" mass="22425">MKKIALLFCTFGILAVSCKKEEKTEVPVTTEVEAGALKIVSDSTKVSWTAFKTTEKIGVGGSFTEISLKDTKTGTTPEAILEGATFSIPVSSLFTDNEDRDSKLKEFFFGVLKNKELINGTLNFKEGKCLLTIKLNDVEKQMEVTHEFKNNLFTINSIIDLVDFDAEFAVASINKACYELHKGKDGVSKTWNEVEISGSVLFE</sequence>
<evidence type="ECO:0000313" key="3">
    <source>
        <dbReference type="Proteomes" id="UP001597549"/>
    </source>
</evidence>
<reference evidence="3" key="1">
    <citation type="journal article" date="2019" name="Int. J. Syst. Evol. Microbiol.">
        <title>The Global Catalogue of Microorganisms (GCM) 10K type strain sequencing project: providing services to taxonomists for standard genome sequencing and annotation.</title>
        <authorList>
            <consortium name="The Broad Institute Genomics Platform"/>
            <consortium name="The Broad Institute Genome Sequencing Center for Infectious Disease"/>
            <person name="Wu L."/>
            <person name="Ma J."/>
        </authorList>
    </citation>
    <scope>NUCLEOTIDE SEQUENCE [LARGE SCALE GENOMIC DNA]</scope>
    <source>
        <strain evidence="3">KCTC 52644</strain>
    </source>
</reference>
<dbReference type="EMBL" id="JBHUOL010000018">
    <property type="protein sequence ID" value="MFD2909505.1"/>
    <property type="molecule type" value="Genomic_DNA"/>
</dbReference>
<comment type="caution">
    <text evidence="2">The sequence shown here is derived from an EMBL/GenBank/DDBJ whole genome shotgun (WGS) entry which is preliminary data.</text>
</comment>
<dbReference type="InterPro" id="IPR036761">
    <property type="entry name" value="TTHA0802/YceI-like_sf"/>
</dbReference>
<dbReference type="Proteomes" id="UP001597549">
    <property type="component" value="Unassembled WGS sequence"/>
</dbReference>
<evidence type="ECO:0000259" key="1">
    <source>
        <dbReference type="Pfam" id="PF04264"/>
    </source>
</evidence>
<dbReference type="PROSITE" id="PS51257">
    <property type="entry name" value="PROKAR_LIPOPROTEIN"/>
    <property type="match status" value="1"/>
</dbReference>
<protein>
    <submittedName>
        <fullName evidence="2">YceI family protein</fullName>
    </submittedName>
</protein>
<feature type="domain" description="Lipid/polyisoprenoid-binding YceI-like" evidence="1">
    <location>
        <begin position="40"/>
        <end position="197"/>
    </location>
</feature>
<dbReference type="Pfam" id="PF04264">
    <property type="entry name" value="YceI"/>
    <property type="match status" value="1"/>
</dbReference>
<dbReference type="SUPFAM" id="SSF101874">
    <property type="entry name" value="YceI-like"/>
    <property type="match status" value="1"/>
</dbReference>